<dbReference type="Proteomes" id="UP001066276">
    <property type="component" value="Chromosome 3_2"/>
</dbReference>
<feature type="compositionally biased region" description="Basic and acidic residues" evidence="1">
    <location>
        <begin position="42"/>
        <end position="80"/>
    </location>
</feature>
<organism evidence="2 3">
    <name type="scientific">Pleurodeles waltl</name>
    <name type="common">Iberian ribbed newt</name>
    <dbReference type="NCBI Taxonomy" id="8319"/>
    <lineage>
        <taxon>Eukaryota</taxon>
        <taxon>Metazoa</taxon>
        <taxon>Chordata</taxon>
        <taxon>Craniata</taxon>
        <taxon>Vertebrata</taxon>
        <taxon>Euteleostomi</taxon>
        <taxon>Amphibia</taxon>
        <taxon>Batrachia</taxon>
        <taxon>Caudata</taxon>
        <taxon>Salamandroidea</taxon>
        <taxon>Salamandridae</taxon>
        <taxon>Pleurodelinae</taxon>
        <taxon>Pleurodeles</taxon>
    </lineage>
</organism>
<gene>
    <name evidence="2" type="ORF">NDU88_006525</name>
</gene>
<dbReference type="EMBL" id="JANPWB010000006">
    <property type="protein sequence ID" value="KAJ1181317.1"/>
    <property type="molecule type" value="Genomic_DNA"/>
</dbReference>
<reference evidence="2" key="1">
    <citation type="journal article" date="2022" name="bioRxiv">
        <title>Sequencing and chromosome-scale assembly of the giantPleurodeles waltlgenome.</title>
        <authorList>
            <person name="Brown T."/>
            <person name="Elewa A."/>
            <person name="Iarovenko S."/>
            <person name="Subramanian E."/>
            <person name="Araus A.J."/>
            <person name="Petzold A."/>
            <person name="Susuki M."/>
            <person name="Suzuki K.-i.T."/>
            <person name="Hayashi T."/>
            <person name="Toyoda A."/>
            <person name="Oliveira C."/>
            <person name="Osipova E."/>
            <person name="Leigh N.D."/>
            <person name="Simon A."/>
            <person name="Yun M.H."/>
        </authorList>
    </citation>
    <scope>NUCLEOTIDE SEQUENCE</scope>
    <source>
        <strain evidence="2">20211129_DDA</strain>
        <tissue evidence="2">Liver</tissue>
    </source>
</reference>
<dbReference type="AlphaFoldDB" id="A0AAV7TXE6"/>
<evidence type="ECO:0000313" key="3">
    <source>
        <dbReference type="Proteomes" id="UP001066276"/>
    </source>
</evidence>
<comment type="caution">
    <text evidence="2">The sequence shown here is derived from an EMBL/GenBank/DDBJ whole genome shotgun (WGS) entry which is preliminary data.</text>
</comment>
<protein>
    <submittedName>
        <fullName evidence="2">Uncharacterized protein</fullName>
    </submittedName>
</protein>
<proteinExistence type="predicted"/>
<accession>A0AAV7TXE6</accession>
<feature type="region of interest" description="Disordered" evidence="1">
    <location>
        <begin position="1"/>
        <end position="103"/>
    </location>
</feature>
<evidence type="ECO:0000313" key="2">
    <source>
        <dbReference type="EMBL" id="KAJ1181317.1"/>
    </source>
</evidence>
<name>A0AAV7TXE6_PLEWA</name>
<keyword evidence="3" id="KW-1185">Reference proteome</keyword>
<evidence type="ECO:0000256" key="1">
    <source>
        <dbReference type="SAM" id="MobiDB-lite"/>
    </source>
</evidence>
<sequence length="103" mass="11459">MEGGALDSNEETGRTDERGGDRERETDGDERGIGRYAPLKSNDLKGRREGSSEEVKGPNCHEDEDRPEQERRKETNEKTSHAPGGAWLQQIQKHVGGSTINLK</sequence>
<feature type="compositionally biased region" description="Basic and acidic residues" evidence="1">
    <location>
        <begin position="11"/>
        <end position="33"/>
    </location>
</feature>